<dbReference type="STRING" id="32002.BVK87_01965"/>
<organism evidence="2 3">
    <name type="scientific">Achromobacter denitrificans</name>
    <name type="common">Alcaligenes denitrificans</name>
    <dbReference type="NCBI Taxonomy" id="32002"/>
    <lineage>
        <taxon>Bacteria</taxon>
        <taxon>Pseudomonadati</taxon>
        <taxon>Pseudomonadota</taxon>
        <taxon>Betaproteobacteria</taxon>
        <taxon>Burkholderiales</taxon>
        <taxon>Alcaligenaceae</taxon>
        <taxon>Achromobacter</taxon>
    </lineage>
</organism>
<evidence type="ECO:0000259" key="1">
    <source>
        <dbReference type="Pfam" id="PF01370"/>
    </source>
</evidence>
<evidence type="ECO:0000313" key="2">
    <source>
        <dbReference type="EMBL" id="QKQ49445.1"/>
    </source>
</evidence>
<gene>
    <name evidence="2" type="ORF">FOC81_23145</name>
</gene>
<dbReference type="SUPFAM" id="SSF51735">
    <property type="entry name" value="NAD(P)-binding Rossmann-fold domains"/>
    <property type="match status" value="1"/>
</dbReference>
<dbReference type="AlphaFoldDB" id="A0A3R9G6G2"/>
<dbReference type="RefSeq" id="WP_062685428.1">
    <property type="nucleotide sequence ID" value="NZ_CADIJN010000012.1"/>
</dbReference>
<dbReference type="InterPro" id="IPR036291">
    <property type="entry name" value="NAD(P)-bd_dom_sf"/>
</dbReference>
<dbReference type="InterPro" id="IPR051207">
    <property type="entry name" value="ComplexI_NDUFA9_subunit"/>
</dbReference>
<dbReference type="Gene3D" id="3.40.50.720">
    <property type="entry name" value="NAD(P)-binding Rossmann-like Domain"/>
    <property type="match status" value="1"/>
</dbReference>
<reference evidence="2 3" key="1">
    <citation type="submission" date="2020-05" db="EMBL/GenBank/DDBJ databases">
        <title>FDA dAtabase for Regulatory Grade micrObial Sequences (FDA-ARGOS): Supporting development and validation of Infectious Disease Dx tests.</title>
        <authorList>
            <person name="Sproer C."/>
            <person name="Gronow S."/>
            <person name="Severitt S."/>
            <person name="Schroder I."/>
            <person name="Tallon L."/>
            <person name="Sadzewicz L."/>
            <person name="Zhao X."/>
            <person name="Vavikolanu K."/>
            <person name="Mehta A."/>
            <person name="Aluvathingal J."/>
            <person name="Nadendla S."/>
            <person name="Myers T."/>
            <person name="Yan Y."/>
            <person name="Sichtig H."/>
        </authorList>
    </citation>
    <scope>NUCLEOTIDE SEQUENCE [LARGE SCALE GENOMIC DNA]</scope>
    <source>
        <strain evidence="2 3">FDAARGOS_787</strain>
    </source>
</reference>
<protein>
    <submittedName>
        <fullName evidence="2">Complex I NDUFA9 subunit family protein</fullName>
    </submittedName>
</protein>
<name>A0A3R9G6G2_ACHDE</name>
<dbReference type="Pfam" id="PF01370">
    <property type="entry name" value="Epimerase"/>
    <property type="match status" value="1"/>
</dbReference>
<dbReference type="PANTHER" id="PTHR12126">
    <property type="entry name" value="NADH-UBIQUINONE OXIDOREDUCTASE 39 KDA SUBUNIT-RELATED"/>
    <property type="match status" value="1"/>
</dbReference>
<dbReference type="CDD" id="cd05271">
    <property type="entry name" value="NDUFA9_like_SDR_a"/>
    <property type="match status" value="1"/>
</dbReference>
<dbReference type="GeneID" id="92848505"/>
<sequence length="302" mass="32585">MRILVIGGTGFIGRHLVARLAADPHQIIVPTRLFSRGRDLQILPTVTLLERDVHDDATLDSLAQGCDAVVNLVGILHGNAGRPYGADFARAHVLLPQRIAQACRRQGVPRLLHISALGADSNGDSMYQRSKGDGEAAIKKEFADWGEGGWTIFRPSVVFGPDDQFTNLFARLARWLPVLPLAGAHARMQPVYVGDVVAALVSALGNTHTCGKTYELGGPQVYTLGEIARLCAAWSGHPRPVVNMPMGVGRMQARLFECLPGKPLMSRDNLDSLRRDNVCTGPIAPELHVVPTGLEAVAPSYL</sequence>
<dbReference type="OrthoDB" id="5292533at2"/>
<dbReference type="EMBL" id="CP054569">
    <property type="protein sequence ID" value="QKQ49445.1"/>
    <property type="molecule type" value="Genomic_DNA"/>
</dbReference>
<feature type="domain" description="NAD-dependent epimerase/dehydratase" evidence="1">
    <location>
        <begin position="3"/>
        <end position="217"/>
    </location>
</feature>
<evidence type="ECO:0000313" key="3">
    <source>
        <dbReference type="Proteomes" id="UP000509782"/>
    </source>
</evidence>
<dbReference type="InterPro" id="IPR001509">
    <property type="entry name" value="Epimerase_deHydtase"/>
</dbReference>
<dbReference type="GO" id="GO:0044877">
    <property type="term" value="F:protein-containing complex binding"/>
    <property type="evidence" value="ECO:0007669"/>
    <property type="project" value="TreeGrafter"/>
</dbReference>
<accession>A0A3R9G6G2</accession>
<dbReference type="PANTHER" id="PTHR12126:SF11">
    <property type="entry name" value="NADH DEHYDROGENASE [UBIQUINONE] 1 ALPHA SUBCOMPLEX SUBUNIT 9, MITOCHONDRIAL"/>
    <property type="match status" value="1"/>
</dbReference>
<proteinExistence type="predicted"/>
<dbReference type="Proteomes" id="UP000509782">
    <property type="component" value="Chromosome"/>
</dbReference>